<evidence type="ECO:0000256" key="3">
    <source>
        <dbReference type="ARBA" id="ARBA00038695"/>
    </source>
</evidence>
<evidence type="ECO:0000256" key="1">
    <source>
        <dbReference type="ARBA" id="ARBA00022845"/>
    </source>
</evidence>
<evidence type="ECO:0000256" key="4">
    <source>
        <dbReference type="ARBA" id="ARBA00041148"/>
    </source>
</evidence>
<dbReference type="Pfam" id="PF02482">
    <property type="entry name" value="Ribosomal_S30AE"/>
    <property type="match status" value="1"/>
</dbReference>
<dbReference type="AlphaFoldDB" id="A0A1I1FX13"/>
<keyword evidence="1" id="KW-0810">Translation regulation</keyword>
<name>A0A1I1FX13_9GAMM</name>
<dbReference type="InterPro" id="IPR036567">
    <property type="entry name" value="RHF-like"/>
</dbReference>
<dbReference type="Gene3D" id="3.30.160.100">
    <property type="entry name" value="Ribosome hibernation promotion factor-like"/>
    <property type="match status" value="1"/>
</dbReference>
<dbReference type="InterPro" id="IPR003489">
    <property type="entry name" value="RHF/RaiA"/>
</dbReference>
<organism evidence="6 7">
    <name type="scientific">Marinospirillum celere</name>
    <dbReference type="NCBI Taxonomy" id="1122252"/>
    <lineage>
        <taxon>Bacteria</taxon>
        <taxon>Pseudomonadati</taxon>
        <taxon>Pseudomonadota</taxon>
        <taxon>Gammaproteobacteria</taxon>
        <taxon>Oceanospirillales</taxon>
        <taxon>Oceanospirillaceae</taxon>
        <taxon>Marinospirillum</taxon>
    </lineage>
</organism>
<dbReference type="NCBIfam" id="NF007780">
    <property type="entry name" value="PRK10470.1"/>
    <property type="match status" value="1"/>
</dbReference>
<gene>
    <name evidence="6" type="ORF">SAMN05660443_1260</name>
</gene>
<dbReference type="STRING" id="1122252.SAMN05660443_1260"/>
<dbReference type="PANTHER" id="PTHR33231">
    <property type="entry name" value="30S RIBOSOMAL PROTEIN"/>
    <property type="match status" value="1"/>
</dbReference>
<evidence type="ECO:0000256" key="5">
    <source>
        <dbReference type="ARBA" id="ARBA00041319"/>
    </source>
</evidence>
<dbReference type="PANTHER" id="PTHR33231:SF1">
    <property type="entry name" value="30S RIBOSOMAL PROTEIN"/>
    <property type="match status" value="1"/>
</dbReference>
<dbReference type="RefSeq" id="WP_091960788.1">
    <property type="nucleotide sequence ID" value="NZ_FOLH01000002.1"/>
</dbReference>
<dbReference type="CDD" id="cd00552">
    <property type="entry name" value="RaiA"/>
    <property type="match status" value="1"/>
</dbReference>
<dbReference type="FunFam" id="3.30.160.100:FF:000001">
    <property type="entry name" value="Ribosome hibernation promoting factor"/>
    <property type="match status" value="1"/>
</dbReference>
<comment type="similarity">
    <text evidence="2">Belongs to the HPF/YfiA ribosome-associated protein family. Short HPF subfamily.</text>
</comment>
<comment type="subunit">
    <text evidence="3">Associates exclusively with 100S ribosomes, which are dimers of 70S ribosomes.</text>
</comment>
<evidence type="ECO:0000313" key="7">
    <source>
        <dbReference type="Proteomes" id="UP000199058"/>
    </source>
</evidence>
<proteinExistence type="inferred from homology"/>
<dbReference type="GO" id="GO:0022627">
    <property type="term" value="C:cytosolic small ribosomal subunit"/>
    <property type="evidence" value="ECO:0007669"/>
    <property type="project" value="TreeGrafter"/>
</dbReference>
<keyword evidence="7" id="KW-1185">Reference proteome</keyword>
<evidence type="ECO:0000256" key="2">
    <source>
        <dbReference type="ARBA" id="ARBA00038434"/>
    </source>
</evidence>
<dbReference type="GO" id="GO:0043024">
    <property type="term" value="F:ribosomal small subunit binding"/>
    <property type="evidence" value="ECO:0007669"/>
    <property type="project" value="TreeGrafter"/>
</dbReference>
<sequence length="101" mass="11509">MQLNITGHHVELTDALRDYVETKFAKLERHFDQITNVQVTLTVDKLRQIAEATLKVSGGEIHGSGETEDMYSAIDQLIDKLDRQLIKHKEKNQARQQGATH</sequence>
<dbReference type="NCBIfam" id="TIGR00741">
    <property type="entry name" value="yfiA"/>
    <property type="match status" value="1"/>
</dbReference>
<reference evidence="6 7" key="1">
    <citation type="submission" date="2016-10" db="EMBL/GenBank/DDBJ databases">
        <authorList>
            <person name="de Groot N.N."/>
        </authorList>
    </citation>
    <scope>NUCLEOTIDE SEQUENCE [LARGE SCALE GENOMIC DNA]</scope>
    <source>
        <strain evidence="6 7">DSM 18438</strain>
    </source>
</reference>
<accession>A0A1I1FX13</accession>
<dbReference type="OrthoDB" id="9795980at2"/>
<dbReference type="EMBL" id="FOLH01000002">
    <property type="protein sequence ID" value="SFC03855.1"/>
    <property type="molecule type" value="Genomic_DNA"/>
</dbReference>
<dbReference type="Proteomes" id="UP000199058">
    <property type="component" value="Unassembled WGS sequence"/>
</dbReference>
<dbReference type="GO" id="GO:0045900">
    <property type="term" value="P:negative regulation of translational elongation"/>
    <property type="evidence" value="ECO:0007669"/>
    <property type="project" value="TreeGrafter"/>
</dbReference>
<protein>
    <recommendedName>
        <fullName evidence="4">Ribosome hibernation promoting factor</fullName>
    </recommendedName>
    <alternativeName>
        <fullName evidence="5">Hibernation factor HPF</fullName>
    </alternativeName>
</protein>
<dbReference type="InterPro" id="IPR050574">
    <property type="entry name" value="HPF/YfiA_ribosome-assoc"/>
</dbReference>
<evidence type="ECO:0000313" key="6">
    <source>
        <dbReference type="EMBL" id="SFC03855.1"/>
    </source>
</evidence>
<dbReference type="SUPFAM" id="SSF69754">
    <property type="entry name" value="Ribosome binding protein Y (YfiA homologue)"/>
    <property type="match status" value="1"/>
</dbReference>